<evidence type="ECO:0000256" key="13">
    <source>
        <dbReference type="RuleBase" id="RU003357"/>
    </source>
</evidence>
<dbReference type="Gene3D" id="2.40.170.20">
    <property type="entry name" value="TonB-dependent receptor, beta-barrel domain"/>
    <property type="match status" value="1"/>
</dbReference>
<dbReference type="Pfam" id="PF07715">
    <property type="entry name" value="Plug"/>
    <property type="match status" value="1"/>
</dbReference>
<evidence type="ECO:0000313" key="18">
    <source>
        <dbReference type="EMBL" id="GGY16108.1"/>
    </source>
</evidence>
<dbReference type="Proteomes" id="UP000621898">
    <property type="component" value="Unassembled WGS sequence"/>
</dbReference>
<reference evidence="19" key="1">
    <citation type="journal article" date="2019" name="Int. J. Syst. Evol. Microbiol.">
        <title>The Global Catalogue of Microorganisms (GCM) 10K type strain sequencing project: providing services to taxonomists for standard genome sequencing and annotation.</title>
        <authorList>
            <consortium name="The Broad Institute Genomics Platform"/>
            <consortium name="The Broad Institute Genome Sequencing Center for Infectious Disease"/>
            <person name="Wu L."/>
            <person name="Ma J."/>
        </authorList>
    </citation>
    <scope>NUCLEOTIDE SEQUENCE [LARGE SCALE GENOMIC DNA]</scope>
    <source>
        <strain evidence="19">KCTC 22232</strain>
    </source>
</reference>
<evidence type="ECO:0000256" key="10">
    <source>
        <dbReference type="ARBA" id="ARBA00023136"/>
    </source>
</evidence>
<feature type="region of interest" description="Disordered" evidence="14">
    <location>
        <begin position="435"/>
        <end position="454"/>
    </location>
</feature>
<gene>
    <name evidence="18" type="ORF">GCM10008098_04110</name>
</gene>
<evidence type="ECO:0000256" key="5">
    <source>
        <dbReference type="ARBA" id="ARBA00022692"/>
    </source>
</evidence>
<evidence type="ECO:0000256" key="7">
    <source>
        <dbReference type="ARBA" id="ARBA00023004"/>
    </source>
</evidence>
<evidence type="ECO:0000256" key="1">
    <source>
        <dbReference type="ARBA" id="ARBA00004571"/>
    </source>
</evidence>
<keyword evidence="4" id="KW-0410">Iron transport</keyword>
<sequence>MKRTYLSVSIALVFGMVSSLALAQSSTPDQTNTDQAATTKPAQRASASSTSNTTTSNDTKRVQQLGAIQVQAQSLSLGGGLMSVQTAPKAVSTITRDAIVKAAPGATFVQMVDSIPGVNASTDDFTGLANGNYSIRGFTSDEIGTTVNGAPINDSGNYKVYATEYGDAENYGDITVLQGYPDVDTPIGGAAGGSIAWATIDPSHTAGVDVRQTFGSNDYRRTFLRLNTGDTGPVRSWLSYSDNTADLWRGPGQQKVTKVDGKTLWTIDDNNSVSASFQYNRQFNYSYQSLTKAQVQKNYDQSYDATLLTPTDTNFYLLHTNPFRSWLVSMDGEFKLSDNLHLSVVPYIQYGNGGGGGGSVFTESTSTSNYNWYQYTNQDLNGNGVVGGKTNKALAYSISNTYTMRPGVVAKLNQDFGENNSLEYGLWYERPRQEQSQSFTPVNPTTGVPSDNWGNTDLIRYQSGAAQKAYNEYTATETRKAFATDTWTPNDQWTITAGASYLWVQRSGFDYQYPGSVRPGYKQYGVADFSQTFHDWSPTAGVKYQLNEQNQFYFGMGKTFRAPINGAVLQNAAAAYFPTQTVPLSSFINKPETATTADLGWRFYNDTFSANVDAYASNLNNKQISGFDETTFATVYLSLPKVHMRGLNTEASYKITSNWTVYGSYAYTKSTLEANLNSLGDGIYSTTGKTLLNTPKNIGYVRVGYDQGPFWASLDAKYRSAIWGDWSNTQRAGGYTTLNLSAGWKFEDFSAWFRKPYIKLNMFNLADRQALTNANNISAFLAANPTKIKDQNGVTLFASQPYYSLLQGRTFMLTFGASFF</sequence>
<dbReference type="InterPro" id="IPR000531">
    <property type="entry name" value="Beta-barrel_TonB"/>
</dbReference>
<dbReference type="InterPro" id="IPR012910">
    <property type="entry name" value="Plug_dom"/>
</dbReference>
<dbReference type="InterPro" id="IPR036942">
    <property type="entry name" value="Beta-barrel_TonB_sf"/>
</dbReference>
<dbReference type="Gene3D" id="2.170.130.10">
    <property type="entry name" value="TonB-dependent receptor, plug domain"/>
    <property type="match status" value="1"/>
</dbReference>
<name>A0ABQ2ZGU8_9GAMM</name>
<comment type="caution">
    <text evidence="18">The sequence shown here is derived from an EMBL/GenBank/DDBJ whole genome shotgun (WGS) entry which is preliminary data.</text>
</comment>
<feature type="compositionally biased region" description="Low complexity" evidence="14">
    <location>
        <begin position="45"/>
        <end position="57"/>
    </location>
</feature>
<dbReference type="InterPro" id="IPR037066">
    <property type="entry name" value="Plug_dom_sf"/>
</dbReference>
<feature type="signal peptide" evidence="15">
    <location>
        <begin position="1"/>
        <end position="23"/>
    </location>
</feature>
<evidence type="ECO:0000256" key="3">
    <source>
        <dbReference type="ARBA" id="ARBA00022452"/>
    </source>
</evidence>
<keyword evidence="6 15" id="KW-0732">Signal</keyword>
<evidence type="ECO:0000256" key="6">
    <source>
        <dbReference type="ARBA" id="ARBA00022729"/>
    </source>
</evidence>
<proteinExistence type="inferred from homology"/>
<evidence type="ECO:0000256" key="12">
    <source>
        <dbReference type="PROSITE-ProRule" id="PRU01360"/>
    </source>
</evidence>
<dbReference type="InterPro" id="IPR039426">
    <property type="entry name" value="TonB-dep_rcpt-like"/>
</dbReference>
<evidence type="ECO:0000256" key="15">
    <source>
        <dbReference type="SAM" id="SignalP"/>
    </source>
</evidence>
<keyword evidence="10 12" id="KW-0472">Membrane</keyword>
<keyword evidence="9 13" id="KW-0798">TonB box</keyword>
<dbReference type="PANTHER" id="PTHR32552">
    <property type="entry name" value="FERRICHROME IRON RECEPTOR-RELATED"/>
    <property type="match status" value="1"/>
</dbReference>
<protein>
    <submittedName>
        <fullName evidence="18">TonB-dependent receptor</fullName>
    </submittedName>
</protein>
<keyword evidence="19" id="KW-1185">Reference proteome</keyword>
<dbReference type="SUPFAM" id="SSF56935">
    <property type="entry name" value="Porins"/>
    <property type="match status" value="1"/>
</dbReference>
<feature type="domain" description="TonB-dependent receptor-like beta-barrel" evidence="16">
    <location>
        <begin position="268"/>
        <end position="757"/>
    </location>
</feature>
<evidence type="ECO:0000256" key="9">
    <source>
        <dbReference type="ARBA" id="ARBA00023077"/>
    </source>
</evidence>
<dbReference type="EMBL" id="BMXT01000001">
    <property type="protein sequence ID" value="GGY16108.1"/>
    <property type="molecule type" value="Genomic_DNA"/>
</dbReference>
<accession>A0ABQ2ZGU8</accession>
<dbReference type="Pfam" id="PF00593">
    <property type="entry name" value="TonB_dep_Rec_b-barrel"/>
    <property type="match status" value="1"/>
</dbReference>
<evidence type="ECO:0000256" key="14">
    <source>
        <dbReference type="SAM" id="MobiDB-lite"/>
    </source>
</evidence>
<keyword evidence="8" id="KW-0406">Ion transport</keyword>
<comment type="subcellular location">
    <subcellularLocation>
        <location evidence="1 12">Cell outer membrane</location>
        <topology evidence="1 12">Multi-pass membrane protein</topology>
    </subcellularLocation>
</comment>
<evidence type="ECO:0000256" key="8">
    <source>
        <dbReference type="ARBA" id="ARBA00023065"/>
    </source>
</evidence>
<organism evidence="18 19">
    <name type="scientific">Rhodanobacter panaciterrae</name>
    <dbReference type="NCBI Taxonomy" id="490572"/>
    <lineage>
        <taxon>Bacteria</taxon>
        <taxon>Pseudomonadati</taxon>
        <taxon>Pseudomonadota</taxon>
        <taxon>Gammaproteobacteria</taxon>
        <taxon>Lysobacterales</taxon>
        <taxon>Rhodanobacteraceae</taxon>
        <taxon>Rhodanobacter</taxon>
    </lineage>
</organism>
<evidence type="ECO:0000313" key="19">
    <source>
        <dbReference type="Proteomes" id="UP000621898"/>
    </source>
</evidence>
<dbReference type="PANTHER" id="PTHR32552:SF89">
    <property type="entry name" value="CATECHOLATE SIDEROPHORE RECEPTOR FIU"/>
    <property type="match status" value="1"/>
</dbReference>
<keyword evidence="7" id="KW-0408">Iron</keyword>
<evidence type="ECO:0000256" key="4">
    <source>
        <dbReference type="ARBA" id="ARBA00022496"/>
    </source>
</evidence>
<evidence type="ECO:0000256" key="2">
    <source>
        <dbReference type="ARBA" id="ARBA00022448"/>
    </source>
</evidence>
<keyword evidence="2 12" id="KW-0813">Transport</keyword>
<keyword evidence="11 12" id="KW-0998">Cell outer membrane</keyword>
<evidence type="ECO:0000259" key="16">
    <source>
        <dbReference type="Pfam" id="PF00593"/>
    </source>
</evidence>
<feature type="chain" id="PRO_5046219629" evidence="15">
    <location>
        <begin position="24"/>
        <end position="820"/>
    </location>
</feature>
<evidence type="ECO:0000256" key="11">
    <source>
        <dbReference type="ARBA" id="ARBA00023237"/>
    </source>
</evidence>
<keyword evidence="5 12" id="KW-0812">Transmembrane</keyword>
<keyword evidence="3 12" id="KW-1134">Transmembrane beta strand</keyword>
<evidence type="ECO:0000259" key="17">
    <source>
        <dbReference type="Pfam" id="PF07715"/>
    </source>
</evidence>
<dbReference type="RefSeq" id="WP_189439518.1">
    <property type="nucleotide sequence ID" value="NZ_BMXT01000001.1"/>
</dbReference>
<dbReference type="PROSITE" id="PS52016">
    <property type="entry name" value="TONB_DEPENDENT_REC_3"/>
    <property type="match status" value="1"/>
</dbReference>
<feature type="region of interest" description="Disordered" evidence="14">
    <location>
        <begin position="26"/>
        <end position="59"/>
    </location>
</feature>
<keyword evidence="18" id="KW-0675">Receptor</keyword>
<feature type="domain" description="TonB-dependent receptor plug" evidence="17">
    <location>
        <begin position="84"/>
        <end position="192"/>
    </location>
</feature>
<feature type="compositionally biased region" description="Polar residues" evidence="14">
    <location>
        <begin position="26"/>
        <end position="41"/>
    </location>
</feature>
<comment type="similarity">
    <text evidence="12 13">Belongs to the TonB-dependent receptor family.</text>
</comment>